<organism evidence="2 3">
    <name type="scientific">Anaerovirgula multivorans</name>
    <dbReference type="NCBI Taxonomy" id="312168"/>
    <lineage>
        <taxon>Bacteria</taxon>
        <taxon>Bacillati</taxon>
        <taxon>Bacillota</taxon>
        <taxon>Clostridia</taxon>
        <taxon>Peptostreptococcales</taxon>
        <taxon>Natronincolaceae</taxon>
        <taxon>Anaerovirgula</taxon>
    </lineage>
</organism>
<keyword evidence="1" id="KW-1133">Transmembrane helix</keyword>
<name>A0A239JHH5_9FIRM</name>
<gene>
    <name evidence="2" type="ORF">SAMN05446037_103558</name>
</gene>
<keyword evidence="1" id="KW-0812">Transmembrane</keyword>
<accession>A0A239JHH5</accession>
<feature type="transmembrane region" description="Helical" evidence="1">
    <location>
        <begin position="178"/>
        <end position="195"/>
    </location>
</feature>
<protein>
    <submittedName>
        <fullName evidence="2">ABC-2 type transport system permease protein</fullName>
    </submittedName>
</protein>
<feature type="transmembrane region" description="Helical" evidence="1">
    <location>
        <begin position="110"/>
        <end position="130"/>
    </location>
</feature>
<feature type="transmembrane region" description="Helical" evidence="1">
    <location>
        <begin position="69"/>
        <end position="89"/>
    </location>
</feature>
<dbReference type="GO" id="GO:0140359">
    <property type="term" value="F:ABC-type transporter activity"/>
    <property type="evidence" value="ECO:0007669"/>
    <property type="project" value="InterPro"/>
</dbReference>
<dbReference type="Proteomes" id="UP000198304">
    <property type="component" value="Unassembled WGS sequence"/>
</dbReference>
<feature type="transmembrane region" description="Helical" evidence="1">
    <location>
        <begin position="225"/>
        <end position="248"/>
    </location>
</feature>
<dbReference type="Pfam" id="PF12679">
    <property type="entry name" value="ABC2_membrane_2"/>
    <property type="match status" value="1"/>
</dbReference>
<proteinExistence type="predicted"/>
<keyword evidence="3" id="KW-1185">Reference proteome</keyword>
<sequence>MRGFIAFSKKELIENTRNYRLLIMLAIFLIFGLMSPLLAKFTPQLMEALMPNLAEAFENPTALDSWMQFYKNVSSLGLSLTIILFSSCLSGEYAKGTLTIMLTKGLSRPAVVLSKFSAAAVILTVSYWLSFGVTYGYTAYLWPGASLPHVFFAAFALWIAGILYLCILMLGCVLFRQAFTSILFLLVITVIMGLLEQIEQTAGFSPVILVSKNIDLLSGAVTVSYFTIPFIVSIFTSAALLIMSIVVFNKKQL</sequence>
<keyword evidence="1" id="KW-0472">Membrane</keyword>
<dbReference type="AlphaFoldDB" id="A0A239JHH5"/>
<evidence type="ECO:0000313" key="2">
    <source>
        <dbReference type="EMBL" id="SNT05259.1"/>
    </source>
</evidence>
<feature type="transmembrane region" description="Helical" evidence="1">
    <location>
        <begin position="150"/>
        <end position="171"/>
    </location>
</feature>
<reference evidence="2 3" key="1">
    <citation type="submission" date="2017-06" db="EMBL/GenBank/DDBJ databases">
        <authorList>
            <person name="Kim H.J."/>
            <person name="Triplett B.A."/>
        </authorList>
    </citation>
    <scope>NUCLEOTIDE SEQUENCE [LARGE SCALE GENOMIC DNA]</scope>
    <source>
        <strain evidence="2 3">SCA</strain>
    </source>
</reference>
<dbReference type="PANTHER" id="PTHR37305">
    <property type="entry name" value="INTEGRAL MEMBRANE PROTEIN-RELATED"/>
    <property type="match status" value="1"/>
</dbReference>
<dbReference type="OrthoDB" id="4187110at2"/>
<evidence type="ECO:0000313" key="3">
    <source>
        <dbReference type="Proteomes" id="UP000198304"/>
    </source>
</evidence>
<dbReference type="PANTHER" id="PTHR37305:SF1">
    <property type="entry name" value="MEMBRANE PROTEIN"/>
    <property type="match status" value="1"/>
</dbReference>
<dbReference type="RefSeq" id="WP_089284995.1">
    <property type="nucleotide sequence ID" value="NZ_FZOJ01000035.1"/>
</dbReference>
<dbReference type="EMBL" id="FZOJ01000035">
    <property type="protein sequence ID" value="SNT05259.1"/>
    <property type="molecule type" value="Genomic_DNA"/>
</dbReference>
<feature type="transmembrane region" description="Helical" evidence="1">
    <location>
        <begin position="21"/>
        <end position="39"/>
    </location>
</feature>
<evidence type="ECO:0000256" key="1">
    <source>
        <dbReference type="SAM" id="Phobius"/>
    </source>
</evidence>
<dbReference type="GO" id="GO:0005886">
    <property type="term" value="C:plasma membrane"/>
    <property type="evidence" value="ECO:0007669"/>
    <property type="project" value="UniProtKB-SubCell"/>
</dbReference>